<name>A0A9N9IUZ7_9GLOM</name>
<keyword evidence="2" id="KW-1185">Reference proteome</keyword>
<dbReference type="OrthoDB" id="2441886at2759"/>
<proteinExistence type="predicted"/>
<comment type="caution">
    <text evidence="1">The sequence shown here is derived from an EMBL/GenBank/DDBJ whole genome shotgun (WGS) entry which is preliminary data.</text>
</comment>
<evidence type="ECO:0000313" key="2">
    <source>
        <dbReference type="Proteomes" id="UP000789405"/>
    </source>
</evidence>
<feature type="non-terminal residue" evidence="1">
    <location>
        <position position="1"/>
    </location>
</feature>
<feature type="non-terminal residue" evidence="1">
    <location>
        <position position="80"/>
    </location>
</feature>
<protein>
    <submittedName>
        <fullName evidence="1">20740_t:CDS:1</fullName>
    </submittedName>
</protein>
<dbReference type="EMBL" id="CAJVPY010015282">
    <property type="protein sequence ID" value="CAG8750946.1"/>
    <property type="molecule type" value="Genomic_DNA"/>
</dbReference>
<dbReference type="AlphaFoldDB" id="A0A9N9IUZ7"/>
<organism evidence="1 2">
    <name type="scientific">Dentiscutata erythropus</name>
    <dbReference type="NCBI Taxonomy" id="1348616"/>
    <lineage>
        <taxon>Eukaryota</taxon>
        <taxon>Fungi</taxon>
        <taxon>Fungi incertae sedis</taxon>
        <taxon>Mucoromycota</taxon>
        <taxon>Glomeromycotina</taxon>
        <taxon>Glomeromycetes</taxon>
        <taxon>Diversisporales</taxon>
        <taxon>Gigasporaceae</taxon>
        <taxon>Dentiscutata</taxon>
    </lineage>
</organism>
<reference evidence="1" key="1">
    <citation type="submission" date="2021-06" db="EMBL/GenBank/DDBJ databases">
        <authorList>
            <person name="Kallberg Y."/>
            <person name="Tangrot J."/>
            <person name="Rosling A."/>
        </authorList>
    </citation>
    <scope>NUCLEOTIDE SEQUENCE</scope>
    <source>
        <strain evidence="1">MA453B</strain>
    </source>
</reference>
<sequence>MNVNGKYDLMVVLKNLVVNSNHQIVQELSPYYNIPYDHNLEIKICNSLRPEFPNQTPEFILQIISCCWDAEPPKIEELND</sequence>
<gene>
    <name evidence="1" type="ORF">DERYTH_LOCUS16898</name>
</gene>
<evidence type="ECO:0000313" key="1">
    <source>
        <dbReference type="EMBL" id="CAG8750946.1"/>
    </source>
</evidence>
<accession>A0A9N9IUZ7</accession>
<dbReference type="Proteomes" id="UP000789405">
    <property type="component" value="Unassembled WGS sequence"/>
</dbReference>